<evidence type="ECO:0000313" key="2">
    <source>
        <dbReference type="Proteomes" id="UP000029223"/>
    </source>
</evidence>
<name>A0ABQ0JPG5_9VIBR</name>
<organism evidence="1 2">
    <name type="scientific">Vibrio variabilis</name>
    <dbReference type="NCBI Taxonomy" id="990271"/>
    <lineage>
        <taxon>Bacteria</taxon>
        <taxon>Pseudomonadati</taxon>
        <taxon>Pseudomonadota</taxon>
        <taxon>Gammaproteobacteria</taxon>
        <taxon>Vibrionales</taxon>
        <taxon>Vibrionaceae</taxon>
        <taxon>Vibrio</taxon>
    </lineage>
</organism>
<reference evidence="2" key="1">
    <citation type="submission" date="2014-09" db="EMBL/GenBank/DDBJ databases">
        <title>Vibrio variabilis JCM 19239. (C206) whole genome shotgun sequence.</title>
        <authorList>
            <person name="Sawabe T."/>
            <person name="Meirelles P."/>
            <person name="Nakanishi M."/>
            <person name="Sayaka M."/>
            <person name="Hattori M."/>
            <person name="Ohkuma M."/>
        </authorList>
    </citation>
    <scope>NUCLEOTIDE SEQUENCE [LARGE SCALE GENOMIC DNA]</scope>
    <source>
        <strain evidence="2">JCM 19239</strain>
    </source>
</reference>
<gene>
    <name evidence="1" type="ORF">JCM19239_2638</name>
</gene>
<comment type="caution">
    <text evidence="1">The sequence shown here is derived from an EMBL/GenBank/DDBJ whole genome shotgun (WGS) entry which is preliminary data.</text>
</comment>
<accession>A0ABQ0JPG5</accession>
<dbReference type="InterPro" id="IPR013785">
    <property type="entry name" value="Aldolase_TIM"/>
</dbReference>
<protein>
    <submittedName>
        <fullName evidence="1">Uncharacterized protein</fullName>
    </submittedName>
</protein>
<dbReference type="EMBL" id="BBMS01000088">
    <property type="protein sequence ID" value="GAL30230.1"/>
    <property type="molecule type" value="Genomic_DNA"/>
</dbReference>
<dbReference type="Gene3D" id="3.20.20.70">
    <property type="entry name" value="Aldolase class I"/>
    <property type="match status" value="1"/>
</dbReference>
<sequence>MVHLHARKRTGQHSLEIEDNLPLYEALKDKLGDSILVQLTTELSVNTVLRSSKR</sequence>
<evidence type="ECO:0000313" key="1">
    <source>
        <dbReference type="EMBL" id="GAL30230.1"/>
    </source>
</evidence>
<proteinExistence type="predicted"/>
<keyword evidence="2" id="KW-1185">Reference proteome</keyword>
<dbReference type="Proteomes" id="UP000029223">
    <property type="component" value="Unassembled WGS sequence"/>
</dbReference>